<keyword evidence="1" id="KW-1133">Transmembrane helix</keyword>
<accession>A0A5D2KJH8</accession>
<organism evidence="2 3">
    <name type="scientific">Gossypium tomentosum</name>
    <name type="common">Hawaiian cotton</name>
    <name type="synonym">Gossypium sandvicense</name>
    <dbReference type="NCBI Taxonomy" id="34277"/>
    <lineage>
        <taxon>Eukaryota</taxon>
        <taxon>Viridiplantae</taxon>
        <taxon>Streptophyta</taxon>
        <taxon>Embryophyta</taxon>
        <taxon>Tracheophyta</taxon>
        <taxon>Spermatophyta</taxon>
        <taxon>Magnoliopsida</taxon>
        <taxon>eudicotyledons</taxon>
        <taxon>Gunneridae</taxon>
        <taxon>Pentapetalae</taxon>
        <taxon>rosids</taxon>
        <taxon>malvids</taxon>
        <taxon>Malvales</taxon>
        <taxon>Malvaceae</taxon>
        <taxon>Malvoideae</taxon>
        <taxon>Gossypium</taxon>
    </lineage>
</organism>
<keyword evidence="1" id="KW-0812">Transmembrane</keyword>
<dbReference type="AlphaFoldDB" id="A0A5D2KJH8"/>
<keyword evidence="3" id="KW-1185">Reference proteome</keyword>
<protein>
    <submittedName>
        <fullName evidence="2">Uncharacterized protein</fullName>
    </submittedName>
</protein>
<dbReference type="Proteomes" id="UP000322667">
    <property type="component" value="Chromosome D06"/>
</dbReference>
<name>A0A5D2KJH8_GOSTO</name>
<proteinExistence type="predicted"/>
<reference evidence="2 3" key="1">
    <citation type="submission" date="2019-07" db="EMBL/GenBank/DDBJ databases">
        <title>WGS assembly of Gossypium tomentosum.</title>
        <authorList>
            <person name="Chen Z.J."/>
            <person name="Sreedasyam A."/>
            <person name="Ando A."/>
            <person name="Song Q."/>
            <person name="De L."/>
            <person name="Hulse-Kemp A."/>
            <person name="Ding M."/>
            <person name="Ye W."/>
            <person name="Kirkbride R."/>
            <person name="Jenkins J."/>
            <person name="Plott C."/>
            <person name="Lovell J."/>
            <person name="Lin Y.-M."/>
            <person name="Vaughn R."/>
            <person name="Liu B."/>
            <person name="Li W."/>
            <person name="Simpson S."/>
            <person name="Scheffler B."/>
            <person name="Saski C."/>
            <person name="Grover C."/>
            <person name="Hu G."/>
            <person name="Conover J."/>
            <person name="Carlson J."/>
            <person name="Shu S."/>
            <person name="Boston L."/>
            <person name="Williams M."/>
            <person name="Peterson D."/>
            <person name="Mcgee K."/>
            <person name="Jones D."/>
            <person name="Wendel J."/>
            <person name="Stelly D."/>
            <person name="Grimwood J."/>
            <person name="Schmutz J."/>
        </authorList>
    </citation>
    <scope>NUCLEOTIDE SEQUENCE [LARGE SCALE GENOMIC DNA]</scope>
    <source>
        <strain evidence="2">7179.01</strain>
    </source>
</reference>
<evidence type="ECO:0000313" key="3">
    <source>
        <dbReference type="Proteomes" id="UP000322667"/>
    </source>
</evidence>
<evidence type="ECO:0000313" key="2">
    <source>
        <dbReference type="EMBL" id="TYH67308.1"/>
    </source>
</evidence>
<feature type="transmembrane region" description="Helical" evidence="1">
    <location>
        <begin position="41"/>
        <end position="61"/>
    </location>
</feature>
<dbReference type="EMBL" id="CM017628">
    <property type="protein sequence ID" value="TYH67308.1"/>
    <property type="molecule type" value="Genomic_DNA"/>
</dbReference>
<keyword evidence="1" id="KW-0472">Membrane</keyword>
<gene>
    <name evidence="2" type="ORF">ES332_D06G180000v1</name>
</gene>
<sequence length="68" mass="8012">MQKIGKKRPFGLCPFDCNRKGTLKGFRGIDERRRPPTTAHVLTPGVFDPLFLPFILFYFIYHNMHDQM</sequence>
<evidence type="ECO:0000256" key="1">
    <source>
        <dbReference type="SAM" id="Phobius"/>
    </source>
</evidence>